<dbReference type="STRING" id="135208.A0A4Y9ZGM6"/>
<sequence length="616" mass="69493">MSEVQSAVFIFVVSPQLRADDPVLGVRVEKSQDKFIFSHLEHLMRAQYSRELADAGIGPEKLKWYTLPTPIDIEPIEDLLQRLEELKEQRQKRRASLVVRSEWFGDGDHVCIVFETEKPIRVPPEDNHDEINHRQAIEHGAQAPSPSTAATSATAYSQGQQKHPIYNGRPPQYVGPPLSIYNSTFATIQERLMKLDDGAAVDPKLAKDVAQLFDVCNTQHASEREMSKKVLPVLERLFGVGFADHVRTRNGTTESDAVATANTLDGHRAIISHAELKQYLGIGGASELQNALTVRKHQVSDEYKTIRNVSNCPCLHISIAGPYIQFAGSVLVDIFISQPFTPFLYLGPDPNRTERVYQLARIISIFKDGVTTLQKHYQEMTTSTTTELARLFPDPTYRTQGLVVPRLVFKERYRFHGWTADVFSRALFRAELGNESVLVKFSERYCIEAHSLLAGKQLAPAIRYFGWLKGGMAMIVMEELKGTTAQQQWSSPENIADTVLADVKKAMTILHDNGFVYGDIRSPNVFVRQEKQDNSQLVWRARLLDFDWSGKEGTVFYPTNLNMEIKWADGVESCAPILKEHDDIMLERLNERPQPLRISQTFNVKGTGTPLASVKE</sequence>
<evidence type="ECO:0000313" key="3">
    <source>
        <dbReference type="Proteomes" id="UP000298061"/>
    </source>
</evidence>
<protein>
    <recommendedName>
        <fullName evidence="4">Protein kinase domain-containing protein</fullName>
    </recommendedName>
</protein>
<feature type="region of interest" description="Disordered" evidence="1">
    <location>
        <begin position="140"/>
        <end position="169"/>
    </location>
</feature>
<dbReference type="Proteomes" id="UP000298061">
    <property type="component" value="Unassembled WGS sequence"/>
</dbReference>
<dbReference type="Gene3D" id="1.10.510.10">
    <property type="entry name" value="Transferase(Phosphotransferase) domain 1"/>
    <property type="match status" value="1"/>
</dbReference>
<proteinExistence type="predicted"/>
<evidence type="ECO:0000256" key="1">
    <source>
        <dbReference type="SAM" id="MobiDB-lite"/>
    </source>
</evidence>
<accession>A0A4Y9ZGM6</accession>
<dbReference type="AlphaFoldDB" id="A0A4Y9ZGM6"/>
<gene>
    <name evidence="2" type="ORF">EWM64_g10117</name>
</gene>
<feature type="compositionally biased region" description="Low complexity" evidence="1">
    <location>
        <begin position="140"/>
        <end position="161"/>
    </location>
</feature>
<organism evidence="2 3">
    <name type="scientific">Hericium alpestre</name>
    <dbReference type="NCBI Taxonomy" id="135208"/>
    <lineage>
        <taxon>Eukaryota</taxon>
        <taxon>Fungi</taxon>
        <taxon>Dikarya</taxon>
        <taxon>Basidiomycota</taxon>
        <taxon>Agaricomycotina</taxon>
        <taxon>Agaricomycetes</taxon>
        <taxon>Russulales</taxon>
        <taxon>Hericiaceae</taxon>
        <taxon>Hericium</taxon>
    </lineage>
</organism>
<dbReference type="InterPro" id="IPR011009">
    <property type="entry name" value="Kinase-like_dom_sf"/>
</dbReference>
<dbReference type="SUPFAM" id="SSF56112">
    <property type="entry name" value="Protein kinase-like (PK-like)"/>
    <property type="match status" value="1"/>
</dbReference>
<comment type="caution">
    <text evidence="2">The sequence shown here is derived from an EMBL/GenBank/DDBJ whole genome shotgun (WGS) entry which is preliminary data.</text>
</comment>
<dbReference type="OrthoDB" id="3250441at2759"/>
<dbReference type="EMBL" id="SFCI01002449">
    <property type="protein sequence ID" value="TFY73895.1"/>
    <property type="molecule type" value="Genomic_DNA"/>
</dbReference>
<evidence type="ECO:0008006" key="4">
    <source>
        <dbReference type="Google" id="ProtNLM"/>
    </source>
</evidence>
<evidence type="ECO:0000313" key="2">
    <source>
        <dbReference type="EMBL" id="TFY73895.1"/>
    </source>
</evidence>
<reference evidence="2 3" key="1">
    <citation type="submission" date="2019-02" db="EMBL/GenBank/DDBJ databases">
        <title>Genome sequencing of the rare red list fungi Hericium alpestre (H. flagellum).</title>
        <authorList>
            <person name="Buettner E."/>
            <person name="Kellner H."/>
        </authorList>
    </citation>
    <scope>NUCLEOTIDE SEQUENCE [LARGE SCALE GENOMIC DNA]</scope>
    <source>
        <strain evidence="2 3">DSM 108284</strain>
    </source>
</reference>
<name>A0A4Y9ZGM6_9AGAM</name>
<keyword evidence="3" id="KW-1185">Reference proteome</keyword>